<keyword evidence="2" id="KW-0472">Membrane</keyword>
<feature type="transmembrane region" description="Helical" evidence="2">
    <location>
        <begin position="84"/>
        <end position="104"/>
    </location>
</feature>
<dbReference type="PANTHER" id="PTHR31302">
    <property type="entry name" value="TRANSMEMBRANE PROTEIN WITH METALLOPHOSPHOESTERASE DOMAIN-RELATED"/>
    <property type="match status" value="1"/>
</dbReference>
<evidence type="ECO:0000259" key="3">
    <source>
        <dbReference type="Pfam" id="PF00149"/>
    </source>
</evidence>
<dbReference type="EMBL" id="JAOAOG010000195">
    <property type="protein sequence ID" value="KAJ6241193.1"/>
    <property type="molecule type" value="Genomic_DNA"/>
</dbReference>
<dbReference type="InterPro" id="IPR029052">
    <property type="entry name" value="Metallo-depent_PP-like"/>
</dbReference>
<dbReference type="Pfam" id="PF00149">
    <property type="entry name" value="Metallophos"/>
    <property type="match status" value="1"/>
</dbReference>
<evidence type="ECO:0000313" key="4">
    <source>
        <dbReference type="EMBL" id="KAJ6241193.1"/>
    </source>
</evidence>
<dbReference type="InterPro" id="IPR004843">
    <property type="entry name" value="Calcineurin-like_PHP"/>
</dbReference>
<accession>A0ABQ8Y8Q5</accession>
<feature type="transmembrane region" description="Helical" evidence="2">
    <location>
        <begin position="36"/>
        <end position="52"/>
    </location>
</feature>
<evidence type="ECO:0000313" key="5">
    <source>
        <dbReference type="Proteomes" id="UP001150062"/>
    </source>
</evidence>
<dbReference type="PANTHER" id="PTHR31302:SF0">
    <property type="entry name" value="TRANSMEMBRANE PROTEIN WITH METALLOPHOSPHOESTERASE DOMAIN"/>
    <property type="match status" value="1"/>
</dbReference>
<feature type="transmembrane region" description="Helical" evidence="2">
    <location>
        <begin position="147"/>
        <end position="169"/>
    </location>
</feature>
<evidence type="ECO:0000256" key="2">
    <source>
        <dbReference type="SAM" id="Phobius"/>
    </source>
</evidence>
<keyword evidence="2" id="KW-1133">Transmembrane helix</keyword>
<keyword evidence="2" id="KW-0812">Transmembrane</keyword>
<keyword evidence="5" id="KW-1185">Reference proteome</keyword>
<gene>
    <name evidence="4" type="ORF">M0813_23384</name>
</gene>
<feature type="domain" description="Calcineurin-like phosphoesterase" evidence="3">
    <location>
        <begin position="328"/>
        <end position="499"/>
    </location>
</feature>
<feature type="compositionally biased region" description="Basic and acidic residues" evidence="1">
    <location>
        <begin position="236"/>
        <end position="286"/>
    </location>
</feature>
<evidence type="ECO:0000256" key="1">
    <source>
        <dbReference type="SAM" id="MobiDB-lite"/>
    </source>
</evidence>
<sequence>MKTSPFGFISFFAGVLLLYFNKCFQTHLRRKKLTIVYLRNLLFSPLVYNILFERSLSHWDNKKHFFDLRTPGDQPTILHHFVHIYFLLDTILPLLRITLALLYLDRGIVFQVCGVLTQIVTSTQLLSLPGIFAWYSFVLFFSNKLPFWIPFLFFSYILFFQLLSIVPLIRIPYRHIKLEFNPFHNYGKKSIKYNRKAKRKLKRREILEIEKNNEDEQKHKNKNKDLEKEQIKTIIDMDEKKQEHQKEKEKEKEKEKVKEKEKEKGNENKKDKEKEKGKEKYKEQTKQKKKTQIQIEEYDSDFCQSENETLQMLDNEEQIDEGKNQKCLKIIQITDLHLGIFTSVKWIQNYCKKLIKRNPDLIVITGDLLTEDTENEKGIGQLRKALQPLKKFPKGRIYACLGNHDVSVRESFILLMKEIGIILLIDQECVCKLGKMQIPVQILGCDWYQRDPKPVQRLVNRFPPREDVQLRIILSHATDNWKFLPNDDRSITFSGHTHGGVLGLTFLGLPYSILSPLLPDQGIFVCGNKMLYVNRGTGYGSMIRLGIPPEDSMMYLHFNPLKLSTEYHLNNSSNSEQEKEL</sequence>
<feature type="transmembrane region" description="Helical" evidence="2">
    <location>
        <begin position="6"/>
        <end position="24"/>
    </location>
</feature>
<dbReference type="InterPro" id="IPR051158">
    <property type="entry name" value="Metallophosphoesterase_sf"/>
</dbReference>
<dbReference type="Proteomes" id="UP001150062">
    <property type="component" value="Unassembled WGS sequence"/>
</dbReference>
<dbReference type="SUPFAM" id="SSF56300">
    <property type="entry name" value="Metallo-dependent phosphatases"/>
    <property type="match status" value="1"/>
</dbReference>
<feature type="region of interest" description="Disordered" evidence="1">
    <location>
        <begin position="236"/>
        <end position="290"/>
    </location>
</feature>
<name>A0ABQ8Y8Q5_9EUKA</name>
<reference evidence="4" key="1">
    <citation type="submission" date="2022-08" db="EMBL/GenBank/DDBJ databases">
        <title>Novel sulfate-reducing endosymbionts in the free-living metamonad Anaeramoeba.</title>
        <authorList>
            <person name="Jerlstrom-Hultqvist J."/>
            <person name="Cepicka I."/>
            <person name="Gallot-Lavallee L."/>
            <person name="Salas-Leiva D."/>
            <person name="Curtis B.A."/>
            <person name="Zahonova K."/>
            <person name="Pipaliya S."/>
            <person name="Dacks J."/>
            <person name="Roger A.J."/>
        </authorList>
    </citation>
    <scope>NUCLEOTIDE SEQUENCE</scope>
    <source>
        <strain evidence="4">Schooner1</strain>
    </source>
</reference>
<feature type="transmembrane region" description="Helical" evidence="2">
    <location>
        <begin position="116"/>
        <end position="141"/>
    </location>
</feature>
<proteinExistence type="predicted"/>
<dbReference type="Gene3D" id="3.60.21.10">
    <property type="match status" value="1"/>
</dbReference>
<comment type="caution">
    <text evidence="4">The sequence shown here is derived from an EMBL/GenBank/DDBJ whole genome shotgun (WGS) entry which is preliminary data.</text>
</comment>
<organism evidence="4 5">
    <name type="scientific">Anaeramoeba flamelloides</name>
    <dbReference type="NCBI Taxonomy" id="1746091"/>
    <lineage>
        <taxon>Eukaryota</taxon>
        <taxon>Metamonada</taxon>
        <taxon>Anaeramoebidae</taxon>
        <taxon>Anaeramoeba</taxon>
    </lineage>
</organism>
<protein>
    <recommendedName>
        <fullName evidence="3">Calcineurin-like phosphoesterase domain-containing protein</fullName>
    </recommendedName>
</protein>